<gene>
    <name evidence="1" type="ORF">QQS21_008778</name>
</gene>
<dbReference type="AlphaFoldDB" id="A0AAJ0CKY2"/>
<dbReference type="EMBL" id="JASWJB010000208">
    <property type="protein sequence ID" value="KAK2593512.1"/>
    <property type="molecule type" value="Genomic_DNA"/>
</dbReference>
<dbReference type="Proteomes" id="UP001251528">
    <property type="component" value="Unassembled WGS sequence"/>
</dbReference>
<comment type="caution">
    <text evidence="1">The sequence shown here is derived from an EMBL/GenBank/DDBJ whole genome shotgun (WGS) entry which is preliminary data.</text>
</comment>
<protein>
    <submittedName>
        <fullName evidence="1">Uncharacterized protein</fullName>
    </submittedName>
</protein>
<name>A0AAJ0CKY2_9HYPO</name>
<evidence type="ECO:0000313" key="2">
    <source>
        <dbReference type="Proteomes" id="UP001251528"/>
    </source>
</evidence>
<reference evidence="1" key="1">
    <citation type="submission" date="2023-06" db="EMBL/GenBank/DDBJ databases">
        <title>Conoideocrella luteorostrata (Hypocreales: Clavicipitaceae), a potential biocontrol fungus for elongate hemlock scale in United States Christmas tree production areas.</title>
        <authorList>
            <person name="Barrett H."/>
            <person name="Lovett B."/>
            <person name="Macias A.M."/>
            <person name="Stajich J.E."/>
            <person name="Kasson M.T."/>
        </authorList>
    </citation>
    <scope>NUCLEOTIDE SEQUENCE</scope>
    <source>
        <strain evidence="1">ARSEF 14590</strain>
    </source>
</reference>
<keyword evidence="2" id="KW-1185">Reference proteome</keyword>
<evidence type="ECO:0000313" key="1">
    <source>
        <dbReference type="EMBL" id="KAK2593512.1"/>
    </source>
</evidence>
<sequence length="286" mass="32239">MAALSPLKGHLAPPRAITRAITTLSDSPTEILNPDVVHRIPGDNPVKTVLSTLWPVAFSRSYLMPKLHLFFGDRVYRDGVTAQVMSTYSEDDDMRSSQIPRSTTALLADSYKSSTLTQRPIIQQTYLCPVFRLRQLHPKALSPANSDHDAYFVAILIAMAQHHFYRAPEPSFCRDSRWSSEHPPFKDITLRILTHDDAPGEFIVYTGHVSASFLDRFHDPSKTPMNDDNKAPGIKIEYTRIPIWPILGLRERLGIAVGKEIVGEFDASELEPWETDIDSTQSRDVK</sequence>
<organism evidence="1 2">
    <name type="scientific">Conoideocrella luteorostrata</name>
    <dbReference type="NCBI Taxonomy" id="1105319"/>
    <lineage>
        <taxon>Eukaryota</taxon>
        <taxon>Fungi</taxon>
        <taxon>Dikarya</taxon>
        <taxon>Ascomycota</taxon>
        <taxon>Pezizomycotina</taxon>
        <taxon>Sordariomycetes</taxon>
        <taxon>Hypocreomycetidae</taxon>
        <taxon>Hypocreales</taxon>
        <taxon>Clavicipitaceae</taxon>
        <taxon>Conoideocrella</taxon>
    </lineage>
</organism>
<proteinExistence type="predicted"/>
<accession>A0AAJ0CKY2</accession>